<organism evidence="6 7">
    <name type="scientific">Bacillus pacificus</name>
    <dbReference type="NCBI Taxonomy" id="2026187"/>
    <lineage>
        <taxon>Bacteria</taxon>
        <taxon>Bacillati</taxon>
        <taxon>Bacillota</taxon>
        <taxon>Bacilli</taxon>
        <taxon>Bacillales</taxon>
        <taxon>Bacillaceae</taxon>
        <taxon>Bacillus</taxon>
        <taxon>Bacillus cereus group</taxon>
    </lineage>
</organism>
<evidence type="ECO:0000259" key="5">
    <source>
        <dbReference type="Pfam" id="PF00580"/>
    </source>
</evidence>
<keyword evidence="2" id="KW-0378">Hydrolase</keyword>
<dbReference type="SUPFAM" id="SSF52540">
    <property type="entry name" value="P-loop containing nucleoside triphosphate hydrolases"/>
    <property type="match status" value="1"/>
</dbReference>
<proteinExistence type="predicted"/>
<sequence>MNIEEIYEIIDFKPNDEQIAAIEHKGGPLQVIAGPGSGKTRVNALKAVKLIVCEEVSSNKIFLGTFSNKAAKELEFTLNGYLTSISMHTGKNMTLQICI</sequence>
<protein>
    <submittedName>
        <fullName evidence="6">AAA family ATPase</fullName>
    </submittedName>
</protein>
<evidence type="ECO:0000256" key="1">
    <source>
        <dbReference type="ARBA" id="ARBA00022741"/>
    </source>
</evidence>
<keyword evidence="7" id="KW-1185">Reference proteome</keyword>
<dbReference type="Pfam" id="PF00580">
    <property type="entry name" value="UvrD-helicase"/>
    <property type="match status" value="1"/>
</dbReference>
<gene>
    <name evidence="6" type="ORF">FPL01_24485</name>
</gene>
<name>A0ABX6IC33_9BACI</name>
<evidence type="ECO:0000256" key="2">
    <source>
        <dbReference type="ARBA" id="ARBA00022801"/>
    </source>
</evidence>
<dbReference type="InterPro" id="IPR027417">
    <property type="entry name" value="P-loop_NTPase"/>
</dbReference>
<accession>A0ABX6IC33</accession>
<evidence type="ECO:0000313" key="7">
    <source>
        <dbReference type="Proteomes" id="UP000464796"/>
    </source>
</evidence>
<keyword evidence="1" id="KW-0547">Nucleotide-binding</keyword>
<dbReference type="PANTHER" id="PTHR11070">
    <property type="entry name" value="UVRD / RECB / PCRA DNA HELICASE FAMILY MEMBER"/>
    <property type="match status" value="1"/>
</dbReference>
<dbReference type="InterPro" id="IPR000212">
    <property type="entry name" value="DNA_helicase_UvrD/REP"/>
</dbReference>
<feature type="domain" description="UvrD-like helicase ATP-binding" evidence="5">
    <location>
        <begin position="15"/>
        <end position="84"/>
    </location>
</feature>
<keyword evidence="4" id="KW-0067">ATP-binding</keyword>
<keyword evidence="3" id="KW-0347">Helicase</keyword>
<reference evidence="6 7" key="1">
    <citation type="submission" date="2019-07" db="EMBL/GenBank/DDBJ databases">
        <authorList>
            <person name="Yu W.S."/>
            <person name="Cheong H.-M."/>
            <person name="Choi Y."/>
            <person name="Hwang K.J."/>
            <person name="Jung K."/>
            <person name="Lee S."/>
            <person name="Choi C."/>
        </authorList>
    </citation>
    <scope>NUCLEOTIDE SEQUENCE [LARGE SCALE GENOMIC DNA]</scope>
    <source>
        <strain evidence="6 7">NCCP 15909</strain>
    </source>
</reference>
<dbReference type="InterPro" id="IPR014016">
    <property type="entry name" value="UvrD-like_ATP-bd"/>
</dbReference>
<evidence type="ECO:0000256" key="3">
    <source>
        <dbReference type="ARBA" id="ARBA00022806"/>
    </source>
</evidence>
<dbReference type="PANTHER" id="PTHR11070:SF2">
    <property type="entry name" value="ATP-DEPENDENT DNA HELICASE SRS2"/>
    <property type="match status" value="1"/>
</dbReference>
<dbReference type="EMBL" id="CP041979">
    <property type="protein sequence ID" value="QHH91472.1"/>
    <property type="molecule type" value="Genomic_DNA"/>
</dbReference>
<dbReference type="Gene3D" id="3.40.50.300">
    <property type="entry name" value="P-loop containing nucleotide triphosphate hydrolases"/>
    <property type="match status" value="1"/>
</dbReference>
<evidence type="ECO:0000256" key="4">
    <source>
        <dbReference type="ARBA" id="ARBA00022840"/>
    </source>
</evidence>
<evidence type="ECO:0000313" key="6">
    <source>
        <dbReference type="EMBL" id="QHH91472.1"/>
    </source>
</evidence>
<dbReference type="Proteomes" id="UP000464796">
    <property type="component" value="Chromosome"/>
</dbReference>